<dbReference type="FunFam" id="3.40.50.300:FF:001329">
    <property type="entry name" value="Small GTP-binding protein, putative"/>
    <property type="match status" value="1"/>
</dbReference>
<comment type="similarity">
    <text evidence="1">Belongs to the small GTPase superfamily. Rab family.</text>
</comment>
<dbReference type="GO" id="GO:0005525">
    <property type="term" value="F:GTP binding"/>
    <property type="evidence" value="ECO:0007669"/>
    <property type="project" value="InterPro"/>
</dbReference>
<dbReference type="GO" id="GO:0003924">
    <property type="term" value="F:GTPase activity"/>
    <property type="evidence" value="ECO:0007669"/>
    <property type="project" value="InterPro"/>
</dbReference>
<dbReference type="Pfam" id="PF00071">
    <property type="entry name" value="Ras"/>
    <property type="match status" value="1"/>
</dbReference>
<dbReference type="SMART" id="SM00176">
    <property type="entry name" value="RAN"/>
    <property type="match status" value="1"/>
</dbReference>
<dbReference type="InterPro" id="IPR001806">
    <property type="entry name" value="Small_GTPase"/>
</dbReference>
<dbReference type="InterPro" id="IPR050209">
    <property type="entry name" value="Rab_GTPases_membrane_traffic"/>
</dbReference>
<evidence type="ECO:0000313" key="2">
    <source>
        <dbReference type="EMBL" id="EGR30779.1"/>
    </source>
</evidence>
<dbReference type="OrthoDB" id="25896at2759"/>
<dbReference type="RefSeq" id="XP_004032366.1">
    <property type="nucleotide sequence ID" value="XM_004032318.1"/>
</dbReference>
<dbReference type="AlphaFoldDB" id="G0QVG9"/>
<dbReference type="GeneID" id="14906909"/>
<dbReference type="SMART" id="SM00173">
    <property type="entry name" value="RAS"/>
    <property type="match status" value="1"/>
</dbReference>
<reference evidence="2 3" key="1">
    <citation type="submission" date="2011-07" db="EMBL/GenBank/DDBJ databases">
        <authorList>
            <person name="Coyne R."/>
            <person name="Brami D."/>
            <person name="Johnson J."/>
            <person name="Hostetler J."/>
            <person name="Hannick L."/>
            <person name="Clark T."/>
            <person name="Cassidy-Hanley D."/>
            <person name="Inman J."/>
        </authorList>
    </citation>
    <scope>NUCLEOTIDE SEQUENCE [LARGE SCALE GENOMIC DNA]</scope>
    <source>
        <strain evidence="2 3">G5</strain>
    </source>
</reference>
<dbReference type="PROSITE" id="PS51419">
    <property type="entry name" value="RAB"/>
    <property type="match status" value="1"/>
</dbReference>
<dbReference type="CDD" id="cd00154">
    <property type="entry name" value="Rab"/>
    <property type="match status" value="1"/>
</dbReference>
<dbReference type="OMA" id="WRKEFAY"/>
<proteinExistence type="inferred from homology"/>
<dbReference type="SMART" id="SM00174">
    <property type="entry name" value="RHO"/>
    <property type="match status" value="1"/>
</dbReference>
<protein>
    <submittedName>
        <fullName evidence="2">Ras family protein, putative</fullName>
    </submittedName>
</protein>
<evidence type="ECO:0000313" key="3">
    <source>
        <dbReference type="Proteomes" id="UP000008983"/>
    </source>
</evidence>
<organism evidence="2 3">
    <name type="scientific">Ichthyophthirius multifiliis</name>
    <name type="common">White spot disease agent</name>
    <name type="synonym">Ich</name>
    <dbReference type="NCBI Taxonomy" id="5932"/>
    <lineage>
        <taxon>Eukaryota</taxon>
        <taxon>Sar</taxon>
        <taxon>Alveolata</taxon>
        <taxon>Ciliophora</taxon>
        <taxon>Intramacronucleata</taxon>
        <taxon>Oligohymenophorea</taxon>
        <taxon>Hymenostomatida</taxon>
        <taxon>Ophryoglenina</taxon>
        <taxon>Ichthyophthirius</taxon>
    </lineage>
</organism>
<dbReference type="SUPFAM" id="SSF52540">
    <property type="entry name" value="P-loop containing nucleoside triphosphate hydrolases"/>
    <property type="match status" value="1"/>
</dbReference>
<dbReference type="EMBL" id="GL983944">
    <property type="protein sequence ID" value="EGR30779.1"/>
    <property type="molecule type" value="Genomic_DNA"/>
</dbReference>
<dbReference type="NCBIfam" id="TIGR00231">
    <property type="entry name" value="small_GTP"/>
    <property type="match status" value="1"/>
</dbReference>
<dbReference type="eggNOG" id="KOG0087">
    <property type="taxonomic scope" value="Eukaryota"/>
</dbReference>
<accession>G0QVG9</accession>
<dbReference type="PANTHER" id="PTHR47979">
    <property type="entry name" value="DRAB11-RELATED"/>
    <property type="match status" value="1"/>
</dbReference>
<keyword evidence="3" id="KW-1185">Reference proteome</keyword>
<dbReference type="InParanoid" id="G0QVG9"/>
<dbReference type="PRINTS" id="PR00449">
    <property type="entry name" value="RASTRNSFRMNG"/>
</dbReference>
<gene>
    <name evidence="2" type="ORF">IMG5_123660</name>
</gene>
<dbReference type="InterPro" id="IPR005225">
    <property type="entry name" value="Small_GTP-bd"/>
</dbReference>
<sequence>MTTKQENHDYLYKSKYFLIQQRIILIQQKIQKVILVGDARVGKTSFLIRYVKGVLPKNQLPTIGVEYLSKSVLLQDGEGIVKAQIWDTSGSEKYKSITAAHYRKSVGALLFFDLCDYQSFLNSKKWLKEIENHTEEGIKIMLIGNKLDLIEENPINRQVNKEEVLEFCQKNNLIYQETSSLTGQNVKESFEFLIQQDIVSYDQQPVKQNSGCCSC</sequence>
<evidence type="ECO:0000256" key="1">
    <source>
        <dbReference type="ARBA" id="ARBA00006270"/>
    </source>
</evidence>
<dbReference type="STRING" id="857967.G0QVG9"/>
<name>G0QVG9_ICHMU</name>
<dbReference type="Proteomes" id="UP000008983">
    <property type="component" value="Unassembled WGS sequence"/>
</dbReference>
<dbReference type="SMART" id="SM00175">
    <property type="entry name" value="RAB"/>
    <property type="match status" value="1"/>
</dbReference>
<dbReference type="InterPro" id="IPR027417">
    <property type="entry name" value="P-loop_NTPase"/>
</dbReference>
<dbReference type="PROSITE" id="PS51421">
    <property type="entry name" value="RAS"/>
    <property type="match status" value="1"/>
</dbReference>
<dbReference type="Gene3D" id="3.40.50.300">
    <property type="entry name" value="P-loop containing nucleotide triphosphate hydrolases"/>
    <property type="match status" value="1"/>
</dbReference>